<sequence>MLDQIEELNRYLYILSIDELESQFGDLEDFKNQSFAVVGYEDMLGDFVGVDFRSG</sequence>
<keyword evidence="2" id="KW-1185">Reference proteome</keyword>
<gene>
    <name evidence="1" type="ORF">ACFQO8_07275</name>
</gene>
<dbReference type="RefSeq" id="WP_214788432.1">
    <property type="nucleotide sequence ID" value="NZ_JANIEL010000004.1"/>
</dbReference>
<dbReference type="Proteomes" id="UP001596439">
    <property type="component" value="Unassembled WGS sequence"/>
</dbReference>
<protein>
    <submittedName>
        <fullName evidence="1">Uncharacterized protein</fullName>
    </submittedName>
</protein>
<evidence type="ECO:0000313" key="2">
    <source>
        <dbReference type="Proteomes" id="UP001596439"/>
    </source>
</evidence>
<evidence type="ECO:0000313" key="1">
    <source>
        <dbReference type="EMBL" id="MFC7389943.1"/>
    </source>
</evidence>
<reference evidence="2" key="1">
    <citation type="journal article" date="2019" name="Int. J. Syst. Evol. Microbiol.">
        <title>The Global Catalogue of Microorganisms (GCM) 10K type strain sequencing project: providing services to taxonomists for standard genome sequencing and annotation.</title>
        <authorList>
            <consortium name="The Broad Institute Genomics Platform"/>
            <consortium name="The Broad Institute Genome Sequencing Center for Infectious Disease"/>
            <person name="Wu L."/>
            <person name="Ma J."/>
        </authorList>
    </citation>
    <scope>NUCLEOTIDE SEQUENCE [LARGE SCALE GENOMIC DNA]</scope>
    <source>
        <strain evidence="2">CCUG 55590</strain>
    </source>
</reference>
<accession>A0ABW2PKL4</accession>
<dbReference type="EMBL" id="JBHTCE010000001">
    <property type="protein sequence ID" value="MFC7389943.1"/>
    <property type="molecule type" value="Genomic_DNA"/>
</dbReference>
<name>A0ABW2PKL4_9BACL</name>
<comment type="caution">
    <text evidence="1">The sequence shown here is derived from an EMBL/GenBank/DDBJ whole genome shotgun (WGS) entry which is preliminary data.</text>
</comment>
<organism evidence="1 2">
    <name type="scientific">Exiguobacterium aestuarii</name>
    <dbReference type="NCBI Taxonomy" id="273527"/>
    <lineage>
        <taxon>Bacteria</taxon>
        <taxon>Bacillati</taxon>
        <taxon>Bacillota</taxon>
        <taxon>Bacilli</taxon>
        <taxon>Bacillales</taxon>
        <taxon>Bacillales Family XII. Incertae Sedis</taxon>
        <taxon>Exiguobacterium</taxon>
    </lineage>
</organism>
<proteinExistence type="predicted"/>